<evidence type="ECO:0000313" key="2">
    <source>
        <dbReference type="Proteomes" id="UP000005239"/>
    </source>
</evidence>
<proteinExistence type="predicted"/>
<organism evidence="1 2">
    <name type="scientific">Pristionchus pacificus</name>
    <name type="common">Parasitic nematode worm</name>
    <dbReference type="NCBI Taxonomy" id="54126"/>
    <lineage>
        <taxon>Eukaryota</taxon>
        <taxon>Metazoa</taxon>
        <taxon>Ecdysozoa</taxon>
        <taxon>Nematoda</taxon>
        <taxon>Chromadorea</taxon>
        <taxon>Rhabditida</taxon>
        <taxon>Rhabditina</taxon>
        <taxon>Diplogasteromorpha</taxon>
        <taxon>Diplogasteroidea</taxon>
        <taxon>Neodiplogasteridae</taxon>
        <taxon>Pristionchus</taxon>
    </lineage>
</organism>
<protein>
    <submittedName>
        <fullName evidence="1">Uncharacterized protein</fullName>
    </submittedName>
</protein>
<sequence length="147" mass="16319">MNHDAPDFRVLSPDRPILPNVRPPTALIADVRPIASNAHNAFVRARAEPRERSAVLERIGKLREENEQSTKRKSPLLPPVPGCPVAQLPPCPCWSLPGFARNSPHRRAAFSCVCRACAEEIKLVAAEQNNSQKCPICRKPSDFIKLK</sequence>
<reference evidence="2" key="1">
    <citation type="journal article" date="2008" name="Nat. Genet.">
        <title>The Pristionchus pacificus genome provides a unique perspective on nematode lifestyle and parasitism.</title>
        <authorList>
            <person name="Dieterich C."/>
            <person name="Clifton S.W."/>
            <person name="Schuster L.N."/>
            <person name="Chinwalla A."/>
            <person name="Delehaunty K."/>
            <person name="Dinkelacker I."/>
            <person name="Fulton L."/>
            <person name="Fulton R."/>
            <person name="Godfrey J."/>
            <person name="Minx P."/>
            <person name="Mitreva M."/>
            <person name="Roeseler W."/>
            <person name="Tian H."/>
            <person name="Witte H."/>
            <person name="Yang S.P."/>
            <person name="Wilson R.K."/>
            <person name="Sommer R.J."/>
        </authorList>
    </citation>
    <scope>NUCLEOTIDE SEQUENCE [LARGE SCALE GENOMIC DNA]</scope>
    <source>
        <strain evidence="2">PS312</strain>
    </source>
</reference>
<evidence type="ECO:0000313" key="1">
    <source>
        <dbReference type="EnsemblMetazoa" id="PPA32785.1"/>
    </source>
</evidence>
<gene>
    <name evidence="1" type="primary">WBGene00205645</name>
</gene>
<name>A0A2A6BNB4_PRIPA</name>
<reference evidence="1" key="2">
    <citation type="submission" date="2022-06" db="UniProtKB">
        <authorList>
            <consortium name="EnsemblMetazoa"/>
        </authorList>
    </citation>
    <scope>IDENTIFICATION</scope>
    <source>
        <strain evidence="1">PS312</strain>
    </source>
</reference>
<dbReference type="Proteomes" id="UP000005239">
    <property type="component" value="Unassembled WGS sequence"/>
</dbReference>
<accession>A0A8R1YQW2</accession>
<keyword evidence="2" id="KW-1185">Reference proteome</keyword>
<accession>A0A2A6BNB4</accession>
<dbReference type="AlphaFoldDB" id="A0A2A6BNB4"/>
<dbReference type="EnsemblMetazoa" id="PPA32785.1">
    <property type="protein sequence ID" value="PPA32785.1"/>
    <property type="gene ID" value="WBGene00205645"/>
</dbReference>